<accession>A0A5R8KKC1</accession>
<dbReference type="InterPro" id="IPR000214">
    <property type="entry name" value="Znf_DNA_glyclase/AP_lyase"/>
</dbReference>
<keyword evidence="6 15" id="KW-0863">Zinc-finger</keyword>
<proteinExistence type="inferred from homology"/>
<comment type="cofactor">
    <cofactor evidence="15">
        <name>Zn(2+)</name>
        <dbReference type="ChEBI" id="CHEBI:29105"/>
    </cofactor>
    <text evidence="15">Binds 1 zinc ion per subunit.</text>
</comment>
<evidence type="ECO:0000256" key="15">
    <source>
        <dbReference type="HAMAP-Rule" id="MF_00103"/>
    </source>
</evidence>
<dbReference type="PANTHER" id="PTHR22993:SF9">
    <property type="entry name" value="FORMAMIDOPYRIMIDINE-DNA GLYCOSYLASE"/>
    <property type="match status" value="1"/>
</dbReference>
<dbReference type="InterPro" id="IPR012319">
    <property type="entry name" value="FPG_cat"/>
</dbReference>
<protein>
    <recommendedName>
        <fullName evidence="15">Formamidopyrimidine-DNA glycosylase</fullName>
        <shortName evidence="15">Fapy-DNA glycosylase</shortName>
        <ecNumber evidence="15">3.2.2.23</ecNumber>
    </recommendedName>
    <alternativeName>
        <fullName evidence="15">DNA-(apurinic or apyrimidinic site) lyase MutM</fullName>
        <shortName evidence="15">AP lyase MutM</shortName>
        <ecNumber evidence="15">4.2.99.18</ecNumber>
    </alternativeName>
</protein>
<dbReference type="SMART" id="SM01232">
    <property type="entry name" value="H2TH"/>
    <property type="match status" value="1"/>
</dbReference>
<dbReference type="PROSITE" id="PS51066">
    <property type="entry name" value="ZF_FPG_2"/>
    <property type="match status" value="1"/>
</dbReference>
<feature type="active site" description="Proton donor" evidence="15">
    <location>
        <position position="3"/>
    </location>
</feature>
<dbReference type="EMBL" id="VAUV01000001">
    <property type="protein sequence ID" value="TLD72766.1"/>
    <property type="molecule type" value="Genomic_DNA"/>
</dbReference>
<keyword evidence="7 15" id="KW-0378">Hydrolase</keyword>
<evidence type="ECO:0000256" key="1">
    <source>
        <dbReference type="ARBA" id="ARBA00001668"/>
    </source>
</evidence>
<keyword evidence="8 15" id="KW-0862">Zinc</keyword>
<comment type="catalytic activity">
    <reaction evidence="1 15">
        <text>Hydrolysis of DNA containing ring-opened 7-methylguanine residues, releasing 2,6-diamino-4-hydroxy-5-(N-methyl)formamidopyrimidine.</text>
        <dbReference type="EC" id="3.2.2.23"/>
    </reaction>
</comment>
<dbReference type="SUPFAM" id="SSF57716">
    <property type="entry name" value="Glucocorticoid receptor-like (DNA-binding domain)"/>
    <property type="match status" value="1"/>
</dbReference>
<dbReference type="GO" id="GO:0003684">
    <property type="term" value="F:damaged DNA binding"/>
    <property type="evidence" value="ECO:0007669"/>
    <property type="project" value="InterPro"/>
</dbReference>
<dbReference type="SUPFAM" id="SSF46946">
    <property type="entry name" value="S13-like H2TH domain"/>
    <property type="match status" value="1"/>
</dbReference>
<evidence type="ECO:0000259" key="17">
    <source>
        <dbReference type="PROSITE" id="PS51068"/>
    </source>
</evidence>
<dbReference type="SUPFAM" id="SSF81624">
    <property type="entry name" value="N-terminal domain of MutM-like DNA repair proteins"/>
    <property type="match status" value="1"/>
</dbReference>
<reference evidence="18 19" key="1">
    <citation type="submission" date="2019-05" db="EMBL/GenBank/DDBJ databases">
        <title>Verrucobacter flavum gen. nov., sp. nov. a new member of the family Verrucomicrobiaceae.</title>
        <authorList>
            <person name="Szuroczki S."/>
            <person name="Abbaszade G."/>
            <person name="Szabo A."/>
            <person name="Felfoldi T."/>
            <person name="Schumann P."/>
            <person name="Boka K."/>
            <person name="Keki Z."/>
            <person name="Toumi M."/>
            <person name="Toth E."/>
        </authorList>
    </citation>
    <scope>NUCLEOTIDE SEQUENCE [LARGE SCALE GENOMIC DNA]</scope>
    <source>
        <strain evidence="18 19">MG-N-17</strain>
    </source>
</reference>
<evidence type="ECO:0000256" key="7">
    <source>
        <dbReference type="ARBA" id="ARBA00022801"/>
    </source>
</evidence>
<dbReference type="InterPro" id="IPR035937">
    <property type="entry name" value="FPG_N"/>
</dbReference>
<dbReference type="InterPro" id="IPR015887">
    <property type="entry name" value="DNA_glyclase_Znf_dom_DNA_BS"/>
</dbReference>
<dbReference type="NCBIfam" id="TIGR00577">
    <property type="entry name" value="fpg"/>
    <property type="match status" value="1"/>
</dbReference>
<dbReference type="InterPro" id="IPR020629">
    <property type="entry name" value="FPG_Glyclase"/>
</dbReference>
<feature type="binding site" evidence="15">
    <location>
        <position position="151"/>
    </location>
    <ligand>
        <name>DNA</name>
        <dbReference type="ChEBI" id="CHEBI:16991"/>
    </ligand>
</feature>
<dbReference type="HAMAP" id="MF_00103">
    <property type="entry name" value="Fapy_DNA_glycosyl"/>
    <property type="match status" value="1"/>
</dbReference>
<dbReference type="PROSITE" id="PS01242">
    <property type="entry name" value="ZF_FPG_1"/>
    <property type="match status" value="1"/>
</dbReference>
<organism evidence="18 19">
    <name type="scientific">Phragmitibacter flavus</name>
    <dbReference type="NCBI Taxonomy" id="2576071"/>
    <lineage>
        <taxon>Bacteria</taxon>
        <taxon>Pseudomonadati</taxon>
        <taxon>Verrucomicrobiota</taxon>
        <taxon>Verrucomicrobiia</taxon>
        <taxon>Verrucomicrobiales</taxon>
        <taxon>Verrucomicrobiaceae</taxon>
        <taxon>Phragmitibacter</taxon>
    </lineage>
</organism>
<feature type="binding site" evidence="15">
    <location>
        <position position="90"/>
    </location>
    <ligand>
        <name>DNA</name>
        <dbReference type="ChEBI" id="CHEBI:16991"/>
    </ligand>
</feature>
<dbReference type="FunFam" id="1.10.8.50:FF:000003">
    <property type="entry name" value="Formamidopyrimidine-DNA glycosylase"/>
    <property type="match status" value="1"/>
</dbReference>
<comment type="caution">
    <text evidence="18">The sequence shown here is derived from an EMBL/GenBank/DDBJ whole genome shotgun (WGS) entry which is preliminary data.</text>
</comment>
<dbReference type="Pfam" id="PF06831">
    <property type="entry name" value="H2TH"/>
    <property type="match status" value="1"/>
</dbReference>
<dbReference type="Gene3D" id="3.20.190.10">
    <property type="entry name" value="MutM-like, N-terminal"/>
    <property type="match status" value="1"/>
</dbReference>
<keyword evidence="13 15" id="KW-0326">Glycosidase</keyword>
<evidence type="ECO:0000313" key="19">
    <source>
        <dbReference type="Proteomes" id="UP000306196"/>
    </source>
</evidence>
<keyword evidence="12 15" id="KW-0511">Multifunctional enzyme</keyword>
<feature type="active site" description="Proton donor; for delta-elimination activity" evidence="15">
    <location>
        <position position="260"/>
    </location>
</feature>
<dbReference type="Pfam" id="PF06827">
    <property type="entry name" value="zf-FPG_IleRS"/>
    <property type="match status" value="1"/>
</dbReference>
<dbReference type="PROSITE" id="PS51068">
    <property type="entry name" value="FPG_CAT"/>
    <property type="match status" value="1"/>
</dbReference>
<evidence type="ECO:0000256" key="8">
    <source>
        <dbReference type="ARBA" id="ARBA00022833"/>
    </source>
</evidence>
<evidence type="ECO:0000256" key="4">
    <source>
        <dbReference type="ARBA" id="ARBA00022723"/>
    </source>
</evidence>
<dbReference type="InterPro" id="IPR015886">
    <property type="entry name" value="H2TH_FPG"/>
</dbReference>
<evidence type="ECO:0000256" key="11">
    <source>
        <dbReference type="ARBA" id="ARBA00023239"/>
    </source>
</evidence>
<evidence type="ECO:0000256" key="12">
    <source>
        <dbReference type="ARBA" id="ARBA00023268"/>
    </source>
</evidence>
<keyword evidence="19" id="KW-1185">Reference proteome</keyword>
<dbReference type="GO" id="GO:0008270">
    <property type="term" value="F:zinc ion binding"/>
    <property type="evidence" value="ECO:0007669"/>
    <property type="project" value="UniProtKB-UniRule"/>
</dbReference>
<dbReference type="OrthoDB" id="9800855at2"/>
<dbReference type="InterPro" id="IPR010979">
    <property type="entry name" value="Ribosomal_uS13-like_H2TH"/>
</dbReference>
<keyword evidence="10 15" id="KW-0234">DNA repair</keyword>
<evidence type="ECO:0000256" key="10">
    <source>
        <dbReference type="ARBA" id="ARBA00023204"/>
    </source>
</evidence>
<name>A0A5R8KKC1_9BACT</name>
<dbReference type="AlphaFoldDB" id="A0A5R8KKC1"/>
<keyword evidence="5 15" id="KW-0227">DNA damage</keyword>
<feature type="domain" description="FPG-type" evidence="16">
    <location>
        <begin position="236"/>
        <end position="270"/>
    </location>
</feature>
<evidence type="ECO:0000256" key="9">
    <source>
        <dbReference type="ARBA" id="ARBA00023125"/>
    </source>
</evidence>
<dbReference type="FunFam" id="3.20.190.10:FF:000001">
    <property type="entry name" value="Formamidopyrimidine-DNA glycosylase"/>
    <property type="match status" value="1"/>
</dbReference>
<evidence type="ECO:0000259" key="16">
    <source>
        <dbReference type="PROSITE" id="PS51066"/>
    </source>
</evidence>
<comment type="function">
    <text evidence="15">Involved in base excision repair of DNA damaged by oxidation or by mutagenic agents. Acts as DNA glycosylase that recognizes and removes damaged bases. Has a preference for oxidized purines, such as 7,8-dihydro-8-oxoguanine (8-oxoG). Has AP (apurinic/apyrimidinic) lyase activity and introduces nicks in the DNA strand. Cleaves the DNA backbone by beta-delta elimination to generate a single-strand break at the site of the removed base with both 3'- and 5'-phosphates.</text>
</comment>
<feature type="domain" description="Formamidopyrimidine-DNA glycosylase catalytic" evidence="17">
    <location>
        <begin position="2"/>
        <end position="112"/>
    </location>
</feature>
<dbReference type="GO" id="GO:0140078">
    <property type="term" value="F:class I DNA-(apurinic or apyrimidinic site) endonuclease activity"/>
    <property type="evidence" value="ECO:0007669"/>
    <property type="project" value="UniProtKB-EC"/>
</dbReference>
<comment type="subunit">
    <text evidence="3 15">Monomer.</text>
</comment>
<dbReference type="RefSeq" id="WP_138084388.1">
    <property type="nucleotide sequence ID" value="NZ_VAUV01000001.1"/>
</dbReference>
<keyword evidence="4 15" id="KW-0479">Metal-binding</keyword>
<sequence>MPELPEVETTLRGVLPHLLGRVVTKVEVREPRLRWPVPEEVQLLAGQRITGGKRRAKYLLFAAESGTLLVHLGMSGSLRLTEPGVVLRKHDHVSLHLDSGMELRYHDPRRFGAMLWLTGVPEEHDLLRHLGPEPFDAAFSAGRLMQLSRGKNVAVKLFIMDGKTAVGIGNIYACEALFMAGINPAKAAGKVKKADYERLVVSVREVLLKSIEMGGTTLRDFVREDGQPGYFKQSLRVYGREGEPCLACAKPVLRIVQGQRSTFYCRFCQR</sequence>
<evidence type="ECO:0000256" key="3">
    <source>
        <dbReference type="ARBA" id="ARBA00011245"/>
    </source>
</evidence>
<evidence type="ECO:0000256" key="2">
    <source>
        <dbReference type="ARBA" id="ARBA00009409"/>
    </source>
</evidence>
<dbReference type="PANTHER" id="PTHR22993">
    <property type="entry name" value="FORMAMIDOPYRIMIDINE-DNA GLYCOSYLASE"/>
    <property type="match status" value="1"/>
</dbReference>
<keyword evidence="9 15" id="KW-0238">DNA-binding</keyword>
<evidence type="ECO:0000256" key="6">
    <source>
        <dbReference type="ARBA" id="ARBA00022771"/>
    </source>
</evidence>
<dbReference type="GO" id="GO:0034039">
    <property type="term" value="F:8-oxo-7,8-dihydroguanine DNA N-glycosylase activity"/>
    <property type="evidence" value="ECO:0007669"/>
    <property type="project" value="TreeGrafter"/>
</dbReference>
<comment type="similarity">
    <text evidence="2 15">Belongs to the FPG family.</text>
</comment>
<feature type="binding site" evidence="15">
    <location>
        <position position="109"/>
    </location>
    <ligand>
        <name>DNA</name>
        <dbReference type="ChEBI" id="CHEBI:16991"/>
    </ligand>
</feature>
<dbReference type="CDD" id="cd08966">
    <property type="entry name" value="EcFpg-like_N"/>
    <property type="match status" value="1"/>
</dbReference>
<evidence type="ECO:0000256" key="5">
    <source>
        <dbReference type="ARBA" id="ARBA00022763"/>
    </source>
</evidence>
<feature type="active site" description="Proton donor; for beta-elimination activity" evidence="15">
    <location>
        <position position="57"/>
    </location>
</feature>
<gene>
    <name evidence="15 18" type="primary">mutM</name>
    <name evidence="15" type="synonym">fpg</name>
    <name evidence="18" type="ORF">FEM03_01440</name>
</gene>
<evidence type="ECO:0000256" key="14">
    <source>
        <dbReference type="ARBA" id="ARBA00044632"/>
    </source>
</evidence>
<comment type="catalytic activity">
    <reaction evidence="14 15">
        <text>2'-deoxyribonucleotide-(2'-deoxyribose 5'-phosphate)-2'-deoxyribonucleotide-DNA = a 3'-end 2'-deoxyribonucleotide-(2,3-dehydro-2,3-deoxyribose 5'-phosphate)-DNA + a 5'-end 5'-phospho-2'-deoxyribonucleoside-DNA + H(+)</text>
        <dbReference type="Rhea" id="RHEA:66592"/>
        <dbReference type="Rhea" id="RHEA-COMP:13180"/>
        <dbReference type="Rhea" id="RHEA-COMP:16897"/>
        <dbReference type="Rhea" id="RHEA-COMP:17067"/>
        <dbReference type="ChEBI" id="CHEBI:15378"/>
        <dbReference type="ChEBI" id="CHEBI:136412"/>
        <dbReference type="ChEBI" id="CHEBI:157695"/>
        <dbReference type="ChEBI" id="CHEBI:167181"/>
        <dbReference type="EC" id="4.2.99.18"/>
    </reaction>
</comment>
<dbReference type="Proteomes" id="UP000306196">
    <property type="component" value="Unassembled WGS sequence"/>
</dbReference>
<dbReference type="InterPro" id="IPR010663">
    <property type="entry name" value="Znf_FPG/IleRS"/>
</dbReference>
<dbReference type="Gene3D" id="1.10.8.50">
    <property type="match status" value="1"/>
</dbReference>
<dbReference type="GO" id="GO:0006284">
    <property type="term" value="P:base-excision repair"/>
    <property type="evidence" value="ECO:0007669"/>
    <property type="project" value="InterPro"/>
</dbReference>
<dbReference type="EC" id="4.2.99.18" evidence="15"/>
<keyword evidence="11 15" id="KW-0456">Lyase</keyword>
<dbReference type="EC" id="3.2.2.23" evidence="15"/>
<feature type="active site" description="Schiff-base intermediate with DNA" evidence="15">
    <location>
        <position position="2"/>
    </location>
</feature>
<dbReference type="NCBIfam" id="NF002211">
    <property type="entry name" value="PRK01103.1"/>
    <property type="match status" value="1"/>
</dbReference>
<evidence type="ECO:0000256" key="13">
    <source>
        <dbReference type="ARBA" id="ARBA00023295"/>
    </source>
</evidence>
<evidence type="ECO:0000313" key="18">
    <source>
        <dbReference type="EMBL" id="TLD72766.1"/>
    </source>
</evidence>
<dbReference type="Pfam" id="PF01149">
    <property type="entry name" value="Fapy_DNA_glyco"/>
    <property type="match status" value="1"/>
</dbReference>
<dbReference type="SMART" id="SM00898">
    <property type="entry name" value="Fapy_DNA_glyco"/>
    <property type="match status" value="1"/>
</dbReference>